<dbReference type="Pfam" id="PF23648">
    <property type="entry name" value="DUF7147"/>
    <property type="match status" value="1"/>
</dbReference>
<reference evidence="2 4" key="1">
    <citation type="journal article" date="2016" name="Front. Microbiol.">
        <title>Comprehensive Phylogenetic Analysis of Bovine Non-aureus Staphylococci Species Based on Whole-Genome Sequencing.</title>
        <authorList>
            <person name="Naushad S."/>
            <person name="Barkema H.W."/>
            <person name="Luby C."/>
            <person name="Condas L.A."/>
            <person name="Nobrega D.B."/>
            <person name="Carson D.A."/>
            <person name="De Buck J."/>
        </authorList>
    </citation>
    <scope>NUCLEOTIDE SEQUENCE [LARGE SCALE GENOMIC DNA]</scope>
    <source>
        <strain evidence="2 4">SNUC 2204</strain>
    </source>
</reference>
<dbReference type="Proteomes" id="UP000241209">
    <property type="component" value="Unassembled WGS sequence"/>
</dbReference>
<evidence type="ECO:0000313" key="3">
    <source>
        <dbReference type="EMBL" id="QRO85189.1"/>
    </source>
</evidence>
<dbReference type="STRING" id="1167632.GCA_000286335_02238"/>
<name>A0A2T4PUY0_9STAP</name>
<dbReference type="Proteomes" id="UP000627155">
    <property type="component" value="Chromosome"/>
</dbReference>
<keyword evidence="5" id="KW-1185">Reference proteome</keyword>
<dbReference type="RefSeq" id="WP_016912906.1">
    <property type="nucleotide sequence ID" value="NZ_BMDF01000002.1"/>
</dbReference>
<evidence type="ECO:0000313" key="5">
    <source>
        <dbReference type="Proteomes" id="UP000627155"/>
    </source>
</evidence>
<dbReference type="OrthoDB" id="2427086at2"/>
<accession>A0A2T4PUY0</accession>
<organism evidence="2 4">
    <name type="scientific">Mammaliicoccus vitulinus</name>
    <dbReference type="NCBI Taxonomy" id="71237"/>
    <lineage>
        <taxon>Bacteria</taxon>
        <taxon>Bacillati</taxon>
        <taxon>Bacillota</taxon>
        <taxon>Bacilli</taxon>
        <taxon>Bacillales</taxon>
        <taxon>Staphylococcaceae</taxon>
        <taxon>Mammaliicoccus</taxon>
    </lineage>
</organism>
<feature type="domain" description="DUF7147" evidence="1">
    <location>
        <begin position="1"/>
        <end position="125"/>
    </location>
</feature>
<reference evidence="3 5" key="3">
    <citation type="submission" date="2021-02" db="EMBL/GenBank/DDBJ databases">
        <title>FDA dAtabase for Regulatory Grade micrObial Sequences (FDA-ARGOS): Supporting development and validation of Infectious Disease Dx tests.</title>
        <authorList>
            <person name="Sproer C."/>
            <person name="Gronow S."/>
            <person name="Severitt S."/>
            <person name="Schroder I."/>
            <person name="Tallon L."/>
            <person name="Sadzewicz L."/>
            <person name="Zhao X."/>
            <person name="Boylan J."/>
            <person name="Ott S."/>
            <person name="Bowen H."/>
            <person name="Vavikolanu K."/>
            <person name="Mehta A."/>
            <person name="Aluvathingal J."/>
            <person name="Nadendla S."/>
            <person name="Lowell S."/>
            <person name="Myers T."/>
            <person name="Yan Y."/>
            <person name="Sichtig H."/>
        </authorList>
    </citation>
    <scope>NUCLEOTIDE SEQUENCE [LARGE SCALE GENOMIC DNA]</scope>
    <source>
        <strain evidence="3 5">FDAARGOS_1207</strain>
    </source>
</reference>
<evidence type="ECO:0000259" key="1">
    <source>
        <dbReference type="Pfam" id="PF23648"/>
    </source>
</evidence>
<reference evidence="2" key="2">
    <citation type="submission" date="2018-03" db="EMBL/GenBank/DDBJ databases">
        <authorList>
            <person name="Keele B.F."/>
        </authorList>
    </citation>
    <scope>NUCLEOTIDE SEQUENCE</scope>
    <source>
        <strain evidence="2">SNUC 2204</strain>
    </source>
</reference>
<gene>
    <name evidence="2" type="ORF">BU072_04730</name>
    <name evidence="3" type="ORF">I6J37_00340</name>
</gene>
<sequence length="129" mass="15149">MKQSFIVIGHGLTDLFEFQTLIEYNHERISDILMLHTPLSQEKLSSACIIMKPTEGKHFQAIYTILDGFKYPYPESNKKFDLITEWANEYNIQIKGLDVKPRSDFAEDELYFAYLKGVLRLERYLPPLQ</sequence>
<evidence type="ECO:0000313" key="4">
    <source>
        <dbReference type="Proteomes" id="UP000241209"/>
    </source>
</evidence>
<dbReference type="AlphaFoldDB" id="A0A2T4PUY0"/>
<protein>
    <recommendedName>
        <fullName evidence="1">DUF7147 domain-containing protein</fullName>
    </recommendedName>
</protein>
<dbReference type="InterPro" id="IPR055571">
    <property type="entry name" value="DUF7147"/>
</dbReference>
<dbReference type="GeneID" id="64116028"/>
<dbReference type="EMBL" id="PZFK01000007">
    <property type="protein sequence ID" value="PTI30207.1"/>
    <property type="molecule type" value="Genomic_DNA"/>
</dbReference>
<evidence type="ECO:0000313" key="2">
    <source>
        <dbReference type="EMBL" id="PTI30207.1"/>
    </source>
</evidence>
<proteinExistence type="predicted"/>
<dbReference type="EMBL" id="CP069486">
    <property type="protein sequence ID" value="QRO85189.1"/>
    <property type="molecule type" value="Genomic_DNA"/>
</dbReference>